<feature type="domain" description="Phytocyanin" evidence="1">
    <location>
        <begin position="31"/>
        <end position="66"/>
    </location>
</feature>
<dbReference type="SUPFAM" id="SSF49503">
    <property type="entry name" value="Cupredoxins"/>
    <property type="match status" value="1"/>
</dbReference>
<dbReference type="Gene3D" id="2.60.40.420">
    <property type="entry name" value="Cupredoxins - blue copper proteins"/>
    <property type="match status" value="1"/>
</dbReference>
<dbReference type="GO" id="GO:0009055">
    <property type="term" value="F:electron transfer activity"/>
    <property type="evidence" value="ECO:0007669"/>
    <property type="project" value="InterPro"/>
</dbReference>
<proteinExistence type="predicted"/>
<dbReference type="InterPro" id="IPR008972">
    <property type="entry name" value="Cupredoxin"/>
</dbReference>
<comment type="caution">
    <text evidence="2">The sequence shown here is derived from an EMBL/GenBank/DDBJ whole genome shotgun (WGS) entry which is preliminary data.</text>
</comment>
<evidence type="ECO:0000313" key="2">
    <source>
        <dbReference type="EMBL" id="KAK3213412.1"/>
    </source>
</evidence>
<dbReference type="EMBL" id="JANJYJ010000005">
    <property type="protein sequence ID" value="KAK3213412.1"/>
    <property type="molecule type" value="Genomic_DNA"/>
</dbReference>
<dbReference type="PROSITE" id="PS51485">
    <property type="entry name" value="PHYTOCYANIN"/>
    <property type="match status" value="1"/>
</dbReference>
<reference evidence="2" key="1">
    <citation type="journal article" date="2023" name="Plant J.">
        <title>Genome sequences and population genomics provide insights into the demographic history, inbreeding, and mutation load of two 'living fossil' tree species of Dipteronia.</title>
        <authorList>
            <person name="Feng Y."/>
            <person name="Comes H.P."/>
            <person name="Chen J."/>
            <person name="Zhu S."/>
            <person name="Lu R."/>
            <person name="Zhang X."/>
            <person name="Li P."/>
            <person name="Qiu J."/>
            <person name="Olsen K.M."/>
            <person name="Qiu Y."/>
        </authorList>
    </citation>
    <scope>NUCLEOTIDE SEQUENCE</scope>
    <source>
        <strain evidence="2">NBL</strain>
    </source>
</reference>
<name>A0AAE0E7B8_9ROSI</name>
<evidence type="ECO:0000313" key="3">
    <source>
        <dbReference type="Proteomes" id="UP001281410"/>
    </source>
</evidence>
<dbReference type="Proteomes" id="UP001281410">
    <property type="component" value="Unassembled WGS sequence"/>
</dbReference>
<evidence type="ECO:0000259" key="1">
    <source>
        <dbReference type="PROSITE" id="PS51485"/>
    </source>
</evidence>
<dbReference type="AlphaFoldDB" id="A0AAE0E7B8"/>
<dbReference type="Pfam" id="PF02298">
    <property type="entry name" value="Cu_bind_like"/>
    <property type="match status" value="1"/>
</dbReference>
<gene>
    <name evidence="2" type="ORF">Dsin_018118</name>
</gene>
<accession>A0AAE0E7B8</accession>
<sequence length="66" mass="7368">MKGKETNGMPLAKKLLAFLLMTALYRVTLTVVHKVSDSTGWTNIGNVDYNKWVSTKNFHVGDIISI</sequence>
<protein>
    <recommendedName>
        <fullName evidence="1">Phytocyanin domain-containing protein</fullName>
    </recommendedName>
</protein>
<dbReference type="InterPro" id="IPR003245">
    <property type="entry name" value="Phytocyanin_dom"/>
</dbReference>
<organism evidence="2 3">
    <name type="scientific">Dipteronia sinensis</name>
    <dbReference type="NCBI Taxonomy" id="43782"/>
    <lineage>
        <taxon>Eukaryota</taxon>
        <taxon>Viridiplantae</taxon>
        <taxon>Streptophyta</taxon>
        <taxon>Embryophyta</taxon>
        <taxon>Tracheophyta</taxon>
        <taxon>Spermatophyta</taxon>
        <taxon>Magnoliopsida</taxon>
        <taxon>eudicotyledons</taxon>
        <taxon>Gunneridae</taxon>
        <taxon>Pentapetalae</taxon>
        <taxon>rosids</taxon>
        <taxon>malvids</taxon>
        <taxon>Sapindales</taxon>
        <taxon>Sapindaceae</taxon>
        <taxon>Hippocastanoideae</taxon>
        <taxon>Acereae</taxon>
        <taxon>Dipteronia</taxon>
    </lineage>
</organism>
<keyword evidence="3" id="KW-1185">Reference proteome</keyword>